<reference evidence="2 3" key="1">
    <citation type="submission" date="2019-08" db="EMBL/GenBank/DDBJ databases">
        <title>In-depth cultivation of the pig gut microbiome towards novel bacterial diversity and tailored functional studies.</title>
        <authorList>
            <person name="Wylensek D."/>
            <person name="Hitch T.C.A."/>
            <person name="Clavel T."/>
        </authorList>
    </citation>
    <scope>NUCLEOTIDE SEQUENCE [LARGE SCALE GENOMIC DNA]</scope>
    <source>
        <strain evidence="2 3">LKV-178-WT-2A</strain>
    </source>
</reference>
<name>A0A7K0KIQ7_9BACT</name>
<protein>
    <submittedName>
        <fullName evidence="2">Uncharacterized protein</fullName>
    </submittedName>
</protein>
<keyword evidence="1" id="KW-0472">Membrane</keyword>
<evidence type="ECO:0000313" key="3">
    <source>
        <dbReference type="Proteomes" id="UP000438914"/>
    </source>
</evidence>
<sequence length="90" mass="10407">MALFYEGMGLMVERECRKGGVKKRILLLKWMQELGLAYLIVTLMIVVNLIPFFAFNQLPAHFVIVFIAFCVAYQSWTFKKAAHYDQAEKG</sequence>
<keyword evidence="3" id="KW-1185">Reference proteome</keyword>
<dbReference type="Proteomes" id="UP000438914">
    <property type="component" value="Unassembled WGS sequence"/>
</dbReference>
<dbReference type="AlphaFoldDB" id="A0A7K0KIQ7"/>
<feature type="transmembrane region" description="Helical" evidence="1">
    <location>
        <begin position="34"/>
        <end position="54"/>
    </location>
</feature>
<keyword evidence="1" id="KW-0812">Transmembrane</keyword>
<feature type="transmembrane region" description="Helical" evidence="1">
    <location>
        <begin position="60"/>
        <end position="78"/>
    </location>
</feature>
<accession>A0A7K0KIQ7</accession>
<evidence type="ECO:0000313" key="2">
    <source>
        <dbReference type="EMBL" id="MST85360.1"/>
    </source>
</evidence>
<keyword evidence="1" id="KW-1133">Transmembrane helix</keyword>
<dbReference type="RefSeq" id="WP_154534945.1">
    <property type="nucleotide sequence ID" value="NZ_VUNG01000035.1"/>
</dbReference>
<comment type="caution">
    <text evidence="2">The sequence shown here is derived from an EMBL/GenBank/DDBJ whole genome shotgun (WGS) entry which is preliminary data.</text>
</comment>
<evidence type="ECO:0000256" key="1">
    <source>
        <dbReference type="SAM" id="Phobius"/>
    </source>
</evidence>
<gene>
    <name evidence="2" type="ORF">FYJ73_11910</name>
</gene>
<dbReference type="EMBL" id="VUNG01000035">
    <property type="protein sequence ID" value="MST85360.1"/>
    <property type="molecule type" value="Genomic_DNA"/>
</dbReference>
<proteinExistence type="predicted"/>
<organism evidence="2 3">
    <name type="scientific">Hallella mizrahii</name>
    <dbReference type="NCBI Taxonomy" id="2606637"/>
    <lineage>
        <taxon>Bacteria</taxon>
        <taxon>Pseudomonadati</taxon>
        <taxon>Bacteroidota</taxon>
        <taxon>Bacteroidia</taxon>
        <taxon>Bacteroidales</taxon>
        <taxon>Prevotellaceae</taxon>
        <taxon>Hallella</taxon>
    </lineage>
</organism>